<accession>W0E993</accession>
<sequence>MKLECKKLCVSFNQIEILRSVHFSVEDGELVSLLGPSGCGKSTLLKTIAGLILPDKGDISIDGKSINQLPPYQRRTVIVFQDLRLFPNMNVEENIAFPLKIHGVNTETRLKEARRLLEKVQLGDLGKRKITQMSGGQLQRVALARALASNPKVLLLDEPFSSLDETLRQDMRNLIVQLHRELGIATVLVTHNPKEALMISDRISVMFDGGIVQDDTTRVLYQAPVNQAVADYFGEASYIEGRVVNGVFESRAICFPVSRPNGEYKAMFRPSAIRLISEPGDYEITEIEFLGEHCNITLQYMGVRLLLSVSTNEELQIGRKVSVEFDTARVVLFKNGS</sequence>
<feature type="domain" description="ABC transporter" evidence="10">
    <location>
        <begin position="3"/>
        <end position="233"/>
    </location>
</feature>
<dbReference type="SUPFAM" id="SSF52540">
    <property type="entry name" value="P-loop containing nucleoside triphosphate hydrolases"/>
    <property type="match status" value="1"/>
</dbReference>
<dbReference type="STRING" id="871968.DESME_00715"/>
<dbReference type="SMART" id="SM00382">
    <property type="entry name" value="AAA"/>
    <property type="match status" value="1"/>
</dbReference>
<protein>
    <recommendedName>
        <fullName evidence="9">ABC-type quaternary amine transporter</fullName>
        <ecNumber evidence="9">7.6.2.9</ecNumber>
    </recommendedName>
</protein>
<dbReference type="eggNOG" id="COG3842">
    <property type="taxonomic scope" value="Bacteria"/>
</dbReference>
<dbReference type="InterPro" id="IPR027417">
    <property type="entry name" value="P-loop_NTPase"/>
</dbReference>
<evidence type="ECO:0000313" key="11">
    <source>
        <dbReference type="EMBL" id="AHF05779.1"/>
    </source>
</evidence>
<dbReference type="PANTHER" id="PTHR42781:SF4">
    <property type="entry name" value="SPERMIDINE_PUTRESCINE IMPORT ATP-BINDING PROTEIN POTA"/>
    <property type="match status" value="1"/>
</dbReference>
<dbReference type="EMBL" id="CP007032">
    <property type="protein sequence ID" value="AHF05779.1"/>
    <property type="molecule type" value="Genomic_DNA"/>
</dbReference>
<evidence type="ECO:0000256" key="8">
    <source>
        <dbReference type="ARBA" id="ARBA00023136"/>
    </source>
</evidence>
<reference evidence="11 12" key="1">
    <citation type="submission" date="2013-12" db="EMBL/GenBank/DDBJ databases">
        <authorList>
            <consortium name="DOE Joint Genome Institute"/>
            <person name="Smidt H."/>
            <person name="Huntemann M."/>
            <person name="Han J."/>
            <person name="Chen A."/>
            <person name="Kyrpides N."/>
            <person name="Mavromatis K."/>
            <person name="Markowitz V."/>
            <person name="Palaniappan K."/>
            <person name="Ivanova N."/>
            <person name="Schaumberg A."/>
            <person name="Pati A."/>
            <person name="Liolios K."/>
            <person name="Nordberg H.P."/>
            <person name="Cantor M.N."/>
            <person name="Hua S.X."/>
            <person name="Woyke T."/>
        </authorList>
    </citation>
    <scope>NUCLEOTIDE SEQUENCE [LARGE SCALE GENOMIC DNA]</scope>
    <source>
        <strain evidence="12">DSM 15288</strain>
    </source>
</reference>
<evidence type="ECO:0000256" key="5">
    <source>
        <dbReference type="ARBA" id="ARBA00022840"/>
    </source>
</evidence>
<proteinExistence type="predicted"/>
<keyword evidence="12" id="KW-1185">Reference proteome</keyword>
<keyword evidence="7" id="KW-0406">Ion transport</keyword>
<name>W0E993_9FIRM</name>
<evidence type="ECO:0000256" key="2">
    <source>
        <dbReference type="ARBA" id="ARBA00022475"/>
    </source>
</evidence>
<dbReference type="GO" id="GO:0016887">
    <property type="term" value="F:ATP hydrolysis activity"/>
    <property type="evidence" value="ECO:0007669"/>
    <property type="project" value="InterPro"/>
</dbReference>
<dbReference type="AlphaFoldDB" id="W0E993"/>
<keyword evidence="1" id="KW-0813">Transport</keyword>
<dbReference type="KEGG" id="dmt:DESME_00715"/>
<dbReference type="InterPro" id="IPR050093">
    <property type="entry name" value="ABC_SmlMolc_Importer"/>
</dbReference>
<evidence type="ECO:0000256" key="7">
    <source>
        <dbReference type="ARBA" id="ARBA00023065"/>
    </source>
</evidence>
<keyword evidence="8" id="KW-0472">Membrane</keyword>
<keyword evidence="5" id="KW-0067">ATP-binding</keyword>
<dbReference type="Proteomes" id="UP000010847">
    <property type="component" value="Chromosome"/>
</dbReference>
<dbReference type="GO" id="GO:0015418">
    <property type="term" value="F:ABC-type quaternary ammonium compound transporting activity"/>
    <property type="evidence" value="ECO:0007669"/>
    <property type="project" value="UniProtKB-EC"/>
</dbReference>
<dbReference type="HOGENOM" id="CLU_000604_1_1_9"/>
<dbReference type="PANTHER" id="PTHR42781">
    <property type="entry name" value="SPERMIDINE/PUTRESCINE IMPORT ATP-BINDING PROTEIN POTA"/>
    <property type="match status" value="1"/>
</dbReference>
<keyword evidence="4" id="KW-0547">Nucleotide-binding</keyword>
<evidence type="ECO:0000256" key="4">
    <source>
        <dbReference type="ARBA" id="ARBA00022741"/>
    </source>
</evidence>
<dbReference type="GO" id="GO:0015408">
    <property type="term" value="F:ABC-type ferric iron transporter activity"/>
    <property type="evidence" value="ECO:0007669"/>
    <property type="project" value="InterPro"/>
</dbReference>
<dbReference type="PROSITE" id="PS00211">
    <property type="entry name" value="ABC_TRANSPORTER_1"/>
    <property type="match status" value="1"/>
</dbReference>
<dbReference type="InterPro" id="IPR015853">
    <property type="entry name" value="ABC_transpr_FbpC"/>
</dbReference>
<dbReference type="Pfam" id="PF00005">
    <property type="entry name" value="ABC_tran"/>
    <property type="match status" value="1"/>
</dbReference>
<dbReference type="PROSITE" id="PS50893">
    <property type="entry name" value="ABC_TRANSPORTER_2"/>
    <property type="match status" value="1"/>
</dbReference>
<dbReference type="GO" id="GO:0005524">
    <property type="term" value="F:ATP binding"/>
    <property type="evidence" value="ECO:0007669"/>
    <property type="project" value="UniProtKB-KW"/>
</dbReference>
<dbReference type="Gene3D" id="3.40.50.300">
    <property type="entry name" value="P-loop containing nucleotide triphosphate hydrolases"/>
    <property type="match status" value="1"/>
</dbReference>
<dbReference type="CDD" id="cd03259">
    <property type="entry name" value="ABC_Carb_Solutes_like"/>
    <property type="match status" value="1"/>
</dbReference>
<keyword evidence="3" id="KW-0410">Iron transport</keyword>
<dbReference type="SUPFAM" id="SSF50331">
    <property type="entry name" value="MOP-like"/>
    <property type="match status" value="1"/>
</dbReference>
<organism evidence="11 12">
    <name type="scientific">Desulfitobacterium metallireducens DSM 15288</name>
    <dbReference type="NCBI Taxonomy" id="871968"/>
    <lineage>
        <taxon>Bacteria</taxon>
        <taxon>Bacillati</taxon>
        <taxon>Bacillota</taxon>
        <taxon>Clostridia</taxon>
        <taxon>Eubacteriales</taxon>
        <taxon>Desulfitobacteriaceae</taxon>
        <taxon>Desulfitobacterium</taxon>
    </lineage>
</organism>
<dbReference type="EC" id="7.6.2.9" evidence="9"/>
<keyword evidence="2" id="KW-1003">Cell membrane</keyword>
<dbReference type="InterPro" id="IPR008995">
    <property type="entry name" value="Mo/tungstate-bd_C_term_dom"/>
</dbReference>
<evidence type="ECO:0000313" key="12">
    <source>
        <dbReference type="Proteomes" id="UP000010847"/>
    </source>
</evidence>
<dbReference type="RefSeq" id="WP_006718682.1">
    <property type="nucleotide sequence ID" value="NZ_CP007032.1"/>
</dbReference>
<dbReference type="InterPro" id="IPR017871">
    <property type="entry name" value="ABC_transporter-like_CS"/>
</dbReference>
<dbReference type="GO" id="GO:0016020">
    <property type="term" value="C:membrane"/>
    <property type="evidence" value="ECO:0007669"/>
    <property type="project" value="InterPro"/>
</dbReference>
<evidence type="ECO:0000259" key="10">
    <source>
        <dbReference type="PROSITE" id="PS50893"/>
    </source>
</evidence>
<evidence type="ECO:0000256" key="1">
    <source>
        <dbReference type="ARBA" id="ARBA00022448"/>
    </source>
</evidence>
<gene>
    <name evidence="11" type="ORF">DESME_00715</name>
</gene>
<dbReference type="FunFam" id="3.40.50.300:FF:000425">
    <property type="entry name" value="Probable ABC transporter, ATP-binding subunit"/>
    <property type="match status" value="1"/>
</dbReference>
<keyword evidence="6" id="KW-0408">Iron</keyword>
<dbReference type="InterPro" id="IPR003439">
    <property type="entry name" value="ABC_transporter-like_ATP-bd"/>
</dbReference>
<dbReference type="InterPro" id="IPR003593">
    <property type="entry name" value="AAA+_ATPase"/>
</dbReference>
<evidence type="ECO:0000256" key="6">
    <source>
        <dbReference type="ARBA" id="ARBA00023004"/>
    </source>
</evidence>
<evidence type="ECO:0000256" key="9">
    <source>
        <dbReference type="ARBA" id="ARBA00066388"/>
    </source>
</evidence>
<evidence type="ECO:0000256" key="3">
    <source>
        <dbReference type="ARBA" id="ARBA00022496"/>
    </source>
</evidence>